<dbReference type="Proteomes" id="UP000322667">
    <property type="component" value="Chromosome A13"/>
</dbReference>
<reference evidence="2 3" key="1">
    <citation type="submission" date="2019-07" db="EMBL/GenBank/DDBJ databases">
        <title>WGS assembly of Gossypium tomentosum.</title>
        <authorList>
            <person name="Chen Z.J."/>
            <person name="Sreedasyam A."/>
            <person name="Ando A."/>
            <person name="Song Q."/>
            <person name="De L."/>
            <person name="Hulse-Kemp A."/>
            <person name="Ding M."/>
            <person name="Ye W."/>
            <person name="Kirkbride R."/>
            <person name="Jenkins J."/>
            <person name="Plott C."/>
            <person name="Lovell J."/>
            <person name="Lin Y.-M."/>
            <person name="Vaughn R."/>
            <person name="Liu B."/>
            <person name="Li W."/>
            <person name="Simpson S."/>
            <person name="Scheffler B."/>
            <person name="Saski C."/>
            <person name="Grover C."/>
            <person name="Hu G."/>
            <person name="Conover J."/>
            <person name="Carlson J."/>
            <person name="Shu S."/>
            <person name="Boston L."/>
            <person name="Williams M."/>
            <person name="Peterson D."/>
            <person name="Mcgee K."/>
            <person name="Jones D."/>
            <person name="Wendel J."/>
            <person name="Stelly D."/>
            <person name="Grimwood J."/>
            <person name="Schmutz J."/>
        </authorList>
    </citation>
    <scope>NUCLEOTIDE SEQUENCE [LARGE SCALE GENOMIC DNA]</scope>
    <source>
        <strain evidence="2">7179.01</strain>
    </source>
</reference>
<dbReference type="EMBL" id="CM017622">
    <property type="protein sequence ID" value="TYH93089.1"/>
    <property type="molecule type" value="Genomic_DNA"/>
</dbReference>
<name>A0A5D2MR84_GOSTO</name>
<accession>A0A5D2MR84</accession>
<sequence>MSTNINSYKKKRVNSQQLKKKCFQKLIHSSNSFLGFFSFVNIYFFPFAFQGAPILGFQIIDSLFPFSAIPP</sequence>
<keyword evidence="1" id="KW-0812">Transmembrane</keyword>
<gene>
    <name evidence="2" type="ORF">ES332_A13G228700v1</name>
</gene>
<proteinExistence type="predicted"/>
<evidence type="ECO:0000313" key="2">
    <source>
        <dbReference type="EMBL" id="TYH93089.1"/>
    </source>
</evidence>
<keyword evidence="1" id="KW-1133">Transmembrane helix</keyword>
<keyword evidence="1" id="KW-0472">Membrane</keyword>
<feature type="transmembrane region" description="Helical" evidence="1">
    <location>
        <begin position="33"/>
        <end position="60"/>
    </location>
</feature>
<protein>
    <submittedName>
        <fullName evidence="2">Uncharacterized protein</fullName>
    </submittedName>
</protein>
<dbReference type="AlphaFoldDB" id="A0A5D2MR84"/>
<evidence type="ECO:0000313" key="3">
    <source>
        <dbReference type="Proteomes" id="UP000322667"/>
    </source>
</evidence>
<keyword evidence="3" id="KW-1185">Reference proteome</keyword>
<evidence type="ECO:0000256" key="1">
    <source>
        <dbReference type="SAM" id="Phobius"/>
    </source>
</evidence>
<organism evidence="2 3">
    <name type="scientific">Gossypium tomentosum</name>
    <name type="common">Hawaiian cotton</name>
    <name type="synonym">Gossypium sandvicense</name>
    <dbReference type="NCBI Taxonomy" id="34277"/>
    <lineage>
        <taxon>Eukaryota</taxon>
        <taxon>Viridiplantae</taxon>
        <taxon>Streptophyta</taxon>
        <taxon>Embryophyta</taxon>
        <taxon>Tracheophyta</taxon>
        <taxon>Spermatophyta</taxon>
        <taxon>Magnoliopsida</taxon>
        <taxon>eudicotyledons</taxon>
        <taxon>Gunneridae</taxon>
        <taxon>Pentapetalae</taxon>
        <taxon>rosids</taxon>
        <taxon>malvids</taxon>
        <taxon>Malvales</taxon>
        <taxon>Malvaceae</taxon>
        <taxon>Malvoideae</taxon>
        <taxon>Gossypium</taxon>
    </lineage>
</organism>